<feature type="transmembrane region" description="Helical" evidence="6">
    <location>
        <begin position="80"/>
        <end position="102"/>
    </location>
</feature>
<dbReference type="OrthoDB" id="5586600at2759"/>
<feature type="region of interest" description="Disordered" evidence="5">
    <location>
        <begin position="1"/>
        <end position="30"/>
    </location>
</feature>
<evidence type="ECO:0000256" key="1">
    <source>
        <dbReference type="ARBA" id="ARBA00004141"/>
    </source>
</evidence>
<keyword evidence="4 6" id="KW-0472">Membrane</keyword>
<dbReference type="EMBL" id="CAJVPV010000015">
    <property type="protein sequence ID" value="CAG8438409.1"/>
    <property type="molecule type" value="Genomic_DNA"/>
</dbReference>
<evidence type="ECO:0000256" key="6">
    <source>
        <dbReference type="SAM" id="Phobius"/>
    </source>
</evidence>
<evidence type="ECO:0000256" key="5">
    <source>
        <dbReference type="SAM" id="MobiDB-lite"/>
    </source>
</evidence>
<feature type="compositionally biased region" description="Low complexity" evidence="5">
    <location>
        <begin position="307"/>
        <end position="316"/>
    </location>
</feature>
<organism evidence="8 9">
    <name type="scientific">Acaulospora morrowiae</name>
    <dbReference type="NCBI Taxonomy" id="94023"/>
    <lineage>
        <taxon>Eukaryota</taxon>
        <taxon>Fungi</taxon>
        <taxon>Fungi incertae sedis</taxon>
        <taxon>Mucoromycota</taxon>
        <taxon>Glomeromycotina</taxon>
        <taxon>Glomeromycetes</taxon>
        <taxon>Diversisporales</taxon>
        <taxon>Acaulosporaceae</taxon>
        <taxon>Acaulospora</taxon>
    </lineage>
</organism>
<feature type="compositionally biased region" description="Low complexity" evidence="5">
    <location>
        <begin position="574"/>
        <end position="596"/>
    </location>
</feature>
<evidence type="ECO:0000256" key="2">
    <source>
        <dbReference type="ARBA" id="ARBA00022692"/>
    </source>
</evidence>
<keyword evidence="2 6" id="KW-0812">Transmembrane</keyword>
<feature type="compositionally biased region" description="Polar residues" evidence="5">
    <location>
        <begin position="317"/>
        <end position="333"/>
    </location>
</feature>
<gene>
    <name evidence="8" type="ORF">AMORRO_LOCUS90</name>
</gene>
<evidence type="ECO:0000313" key="8">
    <source>
        <dbReference type="EMBL" id="CAG8438409.1"/>
    </source>
</evidence>
<comment type="caution">
    <text evidence="8">The sequence shown here is derived from an EMBL/GenBank/DDBJ whole genome shotgun (WGS) entry which is preliminary data.</text>
</comment>
<reference evidence="8" key="1">
    <citation type="submission" date="2021-06" db="EMBL/GenBank/DDBJ databases">
        <authorList>
            <person name="Kallberg Y."/>
            <person name="Tangrot J."/>
            <person name="Rosling A."/>
        </authorList>
    </citation>
    <scope>NUCLEOTIDE SEQUENCE</scope>
    <source>
        <strain evidence="8">CL551</strain>
    </source>
</reference>
<dbReference type="CDD" id="cd00637">
    <property type="entry name" value="7tm_classA_rhodopsin-like"/>
    <property type="match status" value="1"/>
</dbReference>
<dbReference type="Proteomes" id="UP000789342">
    <property type="component" value="Unassembled WGS sequence"/>
</dbReference>
<evidence type="ECO:0000313" key="9">
    <source>
        <dbReference type="Proteomes" id="UP000789342"/>
    </source>
</evidence>
<feature type="transmembrane region" description="Helical" evidence="6">
    <location>
        <begin position="156"/>
        <end position="177"/>
    </location>
</feature>
<feature type="transmembrane region" description="Helical" evidence="6">
    <location>
        <begin position="114"/>
        <end position="136"/>
    </location>
</feature>
<feature type="transmembrane region" description="Helical" evidence="6">
    <location>
        <begin position="245"/>
        <end position="265"/>
    </location>
</feature>
<feature type="compositionally biased region" description="Acidic residues" evidence="5">
    <location>
        <begin position="608"/>
        <end position="617"/>
    </location>
</feature>
<dbReference type="Gene3D" id="1.20.1070.10">
    <property type="entry name" value="Rhodopsin 7-helix transmembrane proteins"/>
    <property type="match status" value="1"/>
</dbReference>
<dbReference type="GO" id="GO:0004930">
    <property type="term" value="F:G protein-coupled receptor activity"/>
    <property type="evidence" value="ECO:0007669"/>
    <property type="project" value="TreeGrafter"/>
</dbReference>
<protein>
    <submittedName>
        <fullName evidence="8">9835_t:CDS:1</fullName>
    </submittedName>
</protein>
<feature type="region of interest" description="Disordered" evidence="5">
    <location>
        <begin position="570"/>
        <end position="617"/>
    </location>
</feature>
<dbReference type="GO" id="GO:0007189">
    <property type="term" value="P:adenylate cyclase-activating G protein-coupled receptor signaling pathway"/>
    <property type="evidence" value="ECO:0007669"/>
    <property type="project" value="TreeGrafter"/>
</dbReference>
<sequence length="617" mass="67837">MSNLSSEATTTTPSYSTTSLPSISPSTTQNGRVPGSEIVLPLGVSLITLSCICTSYVIIRTLIRWWITRRSLSMALRVPFYIAISDFVLVCTYLPNLVYPLIHGHPWPEAQCRIIGGLTFFFISCNMTLVGSLALLTYLRICRRWYLDLGKYDYKLFSILLVLSFVFTMVGIPSFGTSKYWCFTNRNNAIMPIITLVLNFTILSVTLFSYTMTLRQINSVNFRRDNKDTVATRSKQIEPIVIRKVIGYILIFLLQWTPPMIYVFGQVINYDEMWIYIVTDATINLGGVGNMIQYIINEGWWDGYGSSSGTSVGSNSTPPTHNNFGGTLSSSVENTRKSRFKGNADSNSLNGELSPPKMFPPGHISQITVEEVVTVVIEDSPSTPSTLDVDLNDGDVPMLFRSRSNSCVTFSIDLEDREDAPSRVNYNSPVFPMMNLPSPAITTATPSTTISTTPSQTISNTPSQTISNTSSQIISTTSSQITNNKGSSTPIVDNSDRIHVSELEQVIIRHDKALLKHGGNLARQGGTMLNRDHSLKGARSVEEINRSLASIQGSNYNGNANVGIAEGASYGGVNRSKSLNSGSLSRGRNGRSGSESSNKDTIRGENVVNEEDDHLFT</sequence>
<name>A0A9N8V0R9_9GLOM</name>
<evidence type="ECO:0000256" key="4">
    <source>
        <dbReference type="ARBA" id="ARBA00023136"/>
    </source>
</evidence>
<evidence type="ECO:0000259" key="7">
    <source>
        <dbReference type="PROSITE" id="PS50262"/>
    </source>
</evidence>
<dbReference type="PROSITE" id="PS50262">
    <property type="entry name" value="G_PROTEIN_RECEP_F1_2"/>
    <property type="match status" value="1"/>
</dbReference>
<feature type="compositionally biased region" description="Low complexity" evidence="5">
    <location>
        <begin position="1"/>
        <end position="28"/>
    </location>
</feature>
<proteinExistence type="predicted"/>
<dbReference type="GO" id="GO:0005886">
    <property type="term" value="C:plasma membrane"/>
    <property type="evidence" value="ECO:0007669"/>
    <property type="project" value="TreeGrafter"/>
</dbReference>
<feature type="transmembrane region" description="Helical" evidence="6">
    <location>
        <begin position="189"/>
        <end position="214"/>
    </location>
</feature>
<dbReference type="AlphaFoldDB" id="A0A9N8V0R9"/>
<feature type="transmembrane region" description="Helical" evidence="6">
    <location>
        <begin position="38"/>
        <end position="59"/>
    </location>
</feature>
<evidence type="ECO:0000256" key="3">
    <source>
        <dbReference type="ARBA" id="ARBA00022989"/>
    </source>
</evidence>
<dbReference type="PANTHER" id="PTHR23112">
    <property type="entry name" value="G PROTEIN-COUPLED RECEPTOR 157-RELATED"/>
    <property type="match status" value="1"/>
</dbReference>
<comment type="subcellular location">
    <subcellularLocation>
        <location evidence="1">Membrane</location>
        <topology evidence="1">Multi-pass membrane protein</topology>
    </subcellularLocation>
</comment>
<dbReference type="SUPFAM" id="SSF81321">
    <property type="entry name" value="Family A G protein-coupled receptor-like"/>
    <property type="match status" value="1"/>
</dbReference>
<dbReference type="InterPro" id="IPR017452">
    <property type="entry name" value="GPCR_Rhodpsn_7TM"/>
</dbReference>
<feature type="domain" description="G-protein coupled receptors family 1 profile" evidence="7">
    <location>
        <begin position="54"/>
        <end position="294"/>
    </location>
</feature>
<accession>A0A9N8V0R9</accession>
<dbReference type="PANTHER" id="PTHR23112:SF0">
    <property type="entry name" value="TRANSMEMBRANE PROTEIN 116"/>
    <property type="match status" value="1"/>
</dbReference>
<keyword evidence="9" id="KW-1185">Reference proteome</keyword>
<feature type="region of interest" description="Disordered" evidence="5">
    <location>
        <begin position="307"/>
        <end position="361"/>
    </location>
</feature>
<keyword evidence="3 6" id="KW-1133">Transmembrane helix</keyword>